<dbReference type="EMBL" id="PJQM01000839">
    <property type="protein sequence ID" value="RCI03941.1"/>
    <property type="molecule type" value="Genomic_DNA"/>
</dbReference>
<dbReference type="OrthoDB" id="438440at2759"/>
<dbReference type="NCBIfam" id="TIGR01520">
    <property type="entry name" value="FruBisAldo_II_A"/>
    <property type="match status" value="1"/>
</dbReference>
<dbReference type="GO" id="GO:0006629">
    <property type="term" value="P:lipid metabolic process"/>
    <property type="evidence" value="ECO:0007669"/>
    <property type="project" value="InterPro"/>
</dbReference>
<dbReference type="PANTHER" id="PTHR30559">
    <property type="entry name" value="FRUCTOSE-BISPHOSPHATE ALDOLASE CLASS 2"/>
    <property type="match status" value="1"/>
</dbReference>
<evidence type="ECO:0000256" key="10">
    <source>
        <dbReference type="ARBA" id="ARBA00023239"/>
    </source>
</evidence>
<dbReference type="UniPathway" id="UPA00109">
    <property type="reaction ID" value="UER00183"/>
</dbReference>
<dbReference type="CDD" id="cd00946">
    <property type="entry name" value="FBP_aldolase_IIA"/>
    <property type="match status" value="1"/>
</dbReference>
<feature type="region of interest" description="Disordered" evidence="11">
    <location>
        <begin position="1181"/>
        <end position="1232"/>
    </location>
</feature>
<comment type="catalytic activity">
    <reaction evidence="1">
        <text>beta-D-fructose 1,6-bisphosphate = D-glyceraldehyde 3-phosphate + dihydroxyacetone phosphate</text>
        <dbReference type="Rhea" id="RHEA:14729"/>
        <dbReference type="ChEBI" id="CHEBI:32966"/>
        <dbReference type="ChEBI" id="CHEBI:57642"/>
        <dbReference type="ChEBI" id="CHEBI:59776"/>
        <dbReference type="EC" id="4.1.2.13"/>
    </reaction>
</comment>
<dbReference type="SUPFAM" id="SSF49562">
    <property type="entry name" value="C2 domain (Calcium/lipid-binding domain, CaLB)"/>
    <property type="match status" value="1"/>
</dbReference>
<dbReference type="Pfam" id="PF01764">
    <property type="entry name" value="Lipase_3"/>
    <property type="match status" value="1"/>
</dbReference>
<evidence type="ECO:0000256" key="1">
    <source>
        <dbReference type="ARBA" id="ARBA00000441"/>
    </source>
</evidence>
<evidence type="ECO:0000313" key="13">
    <source>
        <dbReference type="EMBL" id="RCI03941.1"/>
    </source>
</evidence>
<feature type="domain" description="C2" evidence="12">
    <location>
        <begin position="388"/>
        <end position="499"/>
    </location>
</feature>
<dbReference type="FunFam" id="3.20.20.70:FF:000013">
    <property type="entry name" value="Class II fructose-bisphosphate aldolase"/>
    <property type="match status" value="1"/>
</dbReference>
<organism evidence="13 14">
    <name type="scientific">Rhizopus stolonifer</name>
    <name type="common">Rhizopus nigricans</name>
    <dbReference type="NCBI Taxonomy" id="4846"/>
    <lineage>
        <taxon>Eukaryota</taxon>
        <taxon>Fungi</taxon>
        <taxon>Fungi incertae sedis</taxon>
        <taxon>Mucoromycota</taxon>
        <taxon>Mucoromycotina</taxon>
        <taxon>Mucoromycetes</taxon>
        <taxon>Mucorales</taxon>
        <taxon>Mucorineae</taxon>
        <taxon>Rhizopodaceae</taxon>
        <taxon>Rhizopus</taxon>
    </lineage>
</organism>
<accession>A0A367KP54</accession>
<sequence>MGLLDIVPAGVLTGDNVRKLLNYAHENKFAIPAINCTSTSTVNAALEAAKKNKSPIIIQFSNGGSAFFAGKAIDNTKQEASILGAVAGAQYVRAVAHAYGVPVLIHSDHCAKKLLPWFDGMLDADEKYYEAHGEPLFSSHMLDLSEEPEKENIELCLHYLKRMAPMGCLLEMEIGITGGEEDGVDNTSVDNASLYTQPEDIWEIYSNFSKVTDLFSIAAAFGNVHGVYAPGNVKLHPELLGKHQAYVQEKLKTDDDKPVYFVFHGGSGSSREEIDTALKNGVVKMNVDTDTQWAYWKGLRDFYEKNRDYLQSQVGNPEGPNKPNKKFYDPRVFIRASEQTMIDRVVDALDWLNNKNVFGQAETKSSNTKHYRRLSLPDLKNLKEEWDKREAVQATTSKLARGKLQIDLLNVRSDVPVSRPVMRLRMGSQQYFSSRSKHANGNWNEGFLFTVSFHNQLFDTIELDLYDKRKKWRTKMRHIGKAKLKIAQLKNRDQVFITFLPMYEYHVKRYLPAHIQLPHTFLKSHMPNMSMPKLKEYYKKTMTRQEDDGEEDVLFDLPPYQPHPSHSKHSMTPFIGSIQVRVRYMFQLEDHNTNDSSSPFYLNHQNISMGTLLSFKSRQNSNYTTDSSSTSSGSHSTLANKYRDIIEPNLVFVDNIQSKKSQIQPQSDSTVDMMFHNNLDLQQTSVEFPKMDGENKKKEETEVSDTASIKSHNFGDKNFAFKWINESFEEVALSHPSLDRMIGLVVSPQTRTLLRAVVKMFNAFGQGFKITILQLVSSLSLLQSFYSEIPREPLAEKITDLKFLDEAHYFLGHAIIAYGWRGISYLGDYAKYMKDVIKTKSNKEAIVRYLRIPQEDLLGYEYGLRKGAVFQPSYFVSYDQAHEAVVLGIRGTWSLYDCITDLVCEYRPWKGGLVHSGLLASAQWFFTNIIPQIFLYIGKQDTRRISSFVITGHSLGAGTAAILTMMVVDYIDQLRELSDDPDFKVRCFCYAPVASLSLDLCEKYEEYISSFVCHDDLVARLSYGTASCAKELIMDSVIAVDGLGGSSKVNSNSELRKECFGIIQTRRKEIYHGKEPRYPLLYVPGRVYQFRRQQRPKHSLRKFSTQPPSTIPLNRRKPFVSSSSESNLNSSKETPYSFTLHHSSSMLSEEVYISKTCLEDHMVVTYLNAFQAVRQDCMRQDAARKKNNSKTSSFHSSSSMLKQSSPSASRTKLNDTVSSSFNQVDEEIDATQ</sequence>
<dbReference type="GO" id="GO:0004332">
    <property type="term" value="F:fructose-bisphosphate aldolase activity"/>
    <property type="evidence" value="ECO:0007669"/>
    <property type="project" value="UniProtKB-EC"/>
</dbReference>
<feature type="compositionally biased region" description="Low complexity" evidence="11">
    <location>
        <begin position="1121"/>
        <end position="1131"/>
    </location>
</feature>
<dbReference type="InterPro" id="IPR006411">
    <property type="entry name" value="Fruct_bisP_bact"/>
</dbReference>
<dbReference type="NCBIfam" id="NF006628">
    <property type="entry name" value="PRK09197.1"/>
    <property type="match status" value="1"/>
</dbReference>
<keyword evidence="7" id="KW-0479">Metal-binding</keyword>
<evidence type="ECO:0000256" key="2">
    <source>
        <dbReference type="ARBA" id="ARBA00001947"/>
    </source>
</evidence>
<feature type="region of interest" description="Disordered" evidence="11">
    <location>
        <begin position="1093"/>
        <end position="1134"/>
    </location>
</feature>
<dbReference type="PANTHER" id="PTHR30559:SF0">
    <property type="entry name" value="FRUCTOSE-BISPHOSPHATE ALDOLASE"/>
    <property type="match status" value="1"/>
</dbReference>
<dbReference type="Pfam" id="PF01116">
    <property type="entry name" value="F_bP_aldolase"/>
    <property type="match status" value="1"/>
</dbReference>
<comment type="function">
    <text evidence="3">Catalyzes the aldol condensation of dihydroxyacetone phosphate (DHAP or glycerone-phosphate) with glyceraldehyde 3-phosphate (G3P) to form fructose 1,6-bisphosphate (FBP) in gluconeogenesis and the reverse reaction in glycolysis.</text>
</comment>
<dbReference type="Gene3D" id="3.40.50.1820">
    <property type="entry name" value="alpha/beta hydrolase"/>
    <property type="match status" value="1"/>
</dbReference>
<dbReference type="InterPro" id="IPR000008">
    <property type="entry name" value="C2_dom"/>
</dbReference>
<comment type="similarity">
    <text evidence="5">Belongs to the class II fructose-bisphosphate aldolase family.</text>
</comment>
<comment type="caution">
    <text evidence="13">The sequence shown here is derived from an EMBL/GenBank/DDBJ whole genome shotgun (WGS) entry which is preliminary data.</text>
</comment>
<keyword evidence="14" id="KW-1185">Reference proteome</keyword>
<evidence type="ECO:0000256" key="8">
    <source>
        <dbReference type="ARBA" id="ARBA00022833"/>
    </source>
</evidence>
<feature type="compositionally biased region" description="Low complexity" evidence="11">
    <location>
        <begin position="1189"/>
        <end position="1209"/>
    </location>
</feature>
<dbReference type="STRING" id="4846.A0A367KP54"/>
<comment type="cofactor">
    <cofactor evidence="2">
        <name>Zn(2+)</name>
        <dbReference type="ChEBI" id="CHEBI:29105"/>
    </cofactor>
</comment>
<dbReference type="CDD" id="cd00519">
    <property type="entry name" value="Lipase_3"/>
    <property type="match status" value="1"/>
</dbReference>
<keyword evidence="10" id="KW-0456">Lyase</keyword>
<dbReference type="NCBIfam" id="TIGR00167">
    <property type="entry name" value="cbbA"/>
    <property type="match status" value="1"/>
</dbReference>
<evidence type="ECO:0000256" key="3">
    <source>
        <dbReference type="ARBA" id="ARBA00002181"/>
    </source>
</evidence>
<dbReference type="EC" id="4.1.2.13" evidence="6"/>
<evidence type="ECO:0000256" key="9">
    <source>
        <dbReference type="ARBA" id="ARBA00023152"/>
    </source>
</evidence>
<keyword evidence="8" id="KW-0862">Zinc</keyword>
<evidence type="ECO:0000313" key="14">
    <source>
        <dbReference type="Proteomes" id="UP000253551"/>
    </source>
</evidence>
<dbReference type="GO" id="GO:0006096">
    <property type="term" value="P:glycolytic process"/>
    <property type="evidence" value="ECO:0007669"/>
    <property type="project" value="UniProtKB-UniPathway"/>
</dbReference>
<dbReference type="Proteomes" id="UP000253551">
    <property type="component" value="Unassembled WGS sequence"/>
</dbReference>
<dbReference type="InterPro" id="IPR029058">
    <property type="entry name" value="AB_hydrolase_fold"/>
</dbReference>
<dbReference type="SUPFAM" id="SSF53474">
    <property type="entry name" value="alpha/beta-Hydrolases"/>
    <property type="match status" value="1"/>
</dbReference>
<feature type="compositionally biased region" description="Polar residues" evidence="11">
    <location>
        <begin position="1210"/>
        <end position="1223"/>
    </location>
</feature>
<evidence type="ECO:0000256" key="7">
    <source>
        <dbReference type="ARBA" id="ARBA00022723"/>
    </source>
</evidence>
<feature type="compositionally biased region" description="Polar residues" evidence="11">
    <location>
        <begin position="1102"/>
        <end position="1112"/>
    </location>
</feature>
<evidence type="ECO:0000256" key="5">
    <source>
        <dbReference type="ARBA" id="ARBA00005812"/>
    </source>
</evidence>
<evidence type="ECO:0000256" key="6">
    <source>
        <dbReference type="ARBA" id="ARBA00013068"/>
    </source>
</evidence>
<dbReference type="GO" id="GO:0008270">
    <property type="term" value="F:zinc ion binding"/>
    <property type="evidence" value="ECO:0007669"/>
    <property type="project" value="InterPro"/>
</dbReference>
<evidence type="ECO:0000256" key="11">
    <source>
        <dbReference type="SAM" id="MobiDB-lite"/>
    </source>
</evidence>
<evidence type="ECO:0000259" key="12">
    <source>
        <dbReference type="PROSITE" id="PS50004"/>
    </source>
</evidence>
<gene>
    <name evidence="13" type="primary">FBA1_3</name>
    <name evidence="13" type="ORF">CU098_006882</name>
</gene>
<dbReference type="PROSITE" id="PS00602">
    <property type="entry name" value="ALDOLASE_CLASS_II_1"/>
    <property type="match status" value="1"/>
</dbReference>
<name>A0A367KP54_RHIST</name>
<dbReference type="AlphaFoldDB" id="A0A367KP54"/>
<dbReference type="InterPro" id="IPR035892">
    <property type="entry name" value="C2_domain_sf"/>
</dbReference>
<reference evidence="13 14" key="1">
    <citation type="journal article" date="2018" name="G3 (Bethesda)">
        <title>Phylogenetic and Phylogenomic Definition of Rhizopus Species.</title>
        <authorList>
            <person name="Gryganskyi A.P."/>
            <person name="Golan J."/>
            <person name="Dolatabadi S."/>
            <person name="Mondo S."/>
            <person name="Robb S."/>
            <person name="Idnurm A."/>
            <person name="Muszewska A."/>
            <person name="Steczkiewicz K."/>
            <person name="Masonjones S."/>
            <person name="Liao H.L."/>
            <person name="Gajdeczka M.T."/>
            <person name="Anike F."/>
            <person name="Vuek A."/>
            <person name="Anishchenko I.M."/>
            <person name="Voigt K."/>
            <person name="de Hoog G.S."/>
            <person name="Smith M.E."/>
            <person name="Heitman J."/>
            <person name="Vilgalys R."/>
            <person name="Stajich J.E."/>
        </authorList>
    </citation>
    <scope>NUCLEOTIDE SEQUENCE [LARGE SCALE GENOMIC DNA]</scope>
    <source>
        <strain evidence="13 14">LSU 92-RS-03</strain>
    </source>
</reference>
<proteinExistence type="inferred from homology"/>
<dbReference type="InterPro" id="IPR002921">
    <property type="entry name" value="Fungal_lipase-type"/>
</dbReference>
<dbReference type="GO" id="GO:0005829">
    <property type="term" value="C:cytosol"/>
    <property type="evidence" value="ECO:0007669"/>
    <property type="project" value="TreeGrafter"/>
</dbReference>
<dbReference type="PROSITE" id="PS50004">
    <property type="entry name" value="C2"/>
    <property type="match status" value="1"/>
</dbReference>
<dbReference type="Gene3D" id="3.20.20.70">
    <property type="entry name" value="Aldolase class I"/>
    <property type="match status" value="1"/>
</dbReference>
<dbReference type="PROSITE" id="PS00806">
    <property type="entry name" value="ALDOLASE_CLASS_II_2"/>
    <property type="match status" value="1"/>
</dbReference>
<dbReference type="InterPro" id="IPR013785">
    <property type="entry name" value="Aldolase_TIM"/>
</dbReference>
<keyword evidence="9" id="KW-0324">Glycolysis</keyword>
<dbReference type="InterPro" id="IPR000771">
    <property type="entry name" value="FBA_II"/>
</dbReference>
<dbReference type="SUPFAM" id="SSF51569">
    <property type="entry name" value="Aldolase"/>
    <property type="match status" value="1"/>
</dbReference>
<protein>
    <recommendedName>
        <fullName evidence="6">fructose-bisphosphate aldolase</fullName>
        <ecNumber evidence="6">4.1.2.13</ecNumber>
    </recommendedName>
</protein>
<comment type="pathway">
    <text evidence="4">Carbohydrate degradation; glycolysis; D-glyceraldehyde 3-phosphate and glycerone phosphate from D-glucose: step 4/4.</text>
</comment>
<dbReference type="GO" id="GO:0006094">
    <property type="term" value="P:gluconeogenesis"/>
    <property type="evidence" value="ECO:0007669"/>
    <property type="project" value="TreeGrafter"/>
</dbReference>
<evidence type="ECO:0000256" key="4">
    <source>
        <dbReference type="ARBA" id="ARBA00004714"/>
    </source>
</evidence>